<dbReference type="EMBL" id="CADEAL010001316">
    <property type="protein sequence ID" value="CAB1431205.1"/>
    <property type="molecule type" value="Genomic_DNA"/>
</dbReference>
<proteinExistence type="predicted"/>
<dbReference type="Proteomes" id="UP001153269">
    <property type="component" value="Unassembled WGS sequence"/>
</dbReference>
<protein>
    <submittedName>
        <fullName evidence="1">Uncharacterized protein</fullName>
    </submittedName>
</protein>
<accession>A0A9N7YH22</accession>
<organism evidence="1 2">
    <name type="scientific">Pleuronectes platessa</name>
    <name type="common">European plaice</name>
    <dbReference type="NCBI Taxonomy" id="8262"/>
    <lineage>
        <taxon>Eukaryota</taxon>
        <taxon>Metazoa</taxon>
        <taxon>Chordata</taxon>
        <taxon>Craniata</taxon>
        <taxon>Vertebrata</taxon>
        <taxon>Euteleostomi</taxon>
        <taxon>Actinopterygii</taxon>
        <taxon>Neopterygii</taxon>
        <taxon>Teleostei</taxon>
        <taxon>Neoteleostei</taxon>
        <taxon>Acanthomorphata</taxon>
        <taxon>Carangaria</taxon>
        <taxon>Pleuronectiformes</taxon>
        <taxon>Pleuronectoidei</taxon>
        <taxon>Pleuronectidae</taxon>
        <taxon>Pleuronectes</taxon>
    </lineage>
</organism>
<comment type="caution">
    <text evidence="1">The sequence shown here is derived from an EMBL/GenBank/DDBJ whole genome shotgun (WGS) entry which is preliminary data.</text>
</comment>
<sequence length="112" mass="12853">MAQHGVDTVDSWTTSHVNTDLLLLYHVRPQGDMEPPQALCSPHVKVPHPRIRRQIPASCLKELAQHRENVFSQVQNKFRSVDHTGALTFLNVKQEHSGYVHTEFQLRISNHL</sequence>
<evidence type="ECO:0000313" key="2">
    <source>
        <dbReference type="Proteomes" id="UP001153269"/>
    </source>
</evidence>
<dbReference type="AlphaFoldDB" id="A0A9N7YH22"/>
<evidence type="ECO:0000313" key="1">
    <source>
        <dbReference type="EMBL" id="CAB1431205.1"/>
    </source>
</evidence>
<keyword evidence="2" id="KW-1185">Reference proteome</keyword>
<name>A0A9N7YH22_PLEPL</name>
<gene>
    <name evidence="1" type="ORF">PLEPLA_LOCUS19204</name>
</gene>
<reference evidence="1" key="1">
    <citation type="submission" date="2020-03" db="EMBL/GenBank/DDBJ databases">
        <authorList>
            <person name="Weist P."/>
        </authorList>
    </citation>
    <scope>NUCLEOTIDE SEQUENCE</scope>
</reference>